<feature type="domain" description="Glycosyltransferase subfamily 4-like N-terminal" evidence="3">
    <location>
        <begin position="21"/>
        <end position="173"/>
    </location>
</feature>
<dbReference type="PANTHER" id="PTHR46401">
    <property type="entry name" value="GLYCOSYLTRANSFERASE WBBK-RELATED"/>
    <property type="match status" value="1"/>
</dbReference>
<name>A0A7Y9DPQ1_9ACTN</name>
<evidence type="ECO:0000313" key="5">
    <source>
        <dbReference type="Proteomes" id="UP000521922"/>
    </source>
</evidence>
<evidence type="ECO:0000256" key="1">
    <source>
        <dbReference type="ARBA" id="ARBA00022676"/>
    </source>
</evidence>
<dbReference type="Pfam" id="PF13439">
    <property type="entry name" value="Glyco_transf_4"/>
    <property type="match status" value="1"/>
</dbReference>
<gene>
    <name evidence="4" type="ORF">BJ968_003977</name>
</gene>
<proteinExistence type="predicted"/>
<evidence type="ECO:0000259" key="3">
    <source>
        <dbReference type="Pfam" id="PF13439"/>
    </source>
</evidence>
<dbReference type="Proteomes" id="UP000521922">
    <property type="component" value="Unassembled WGS sequence"/>
</dbReference>
<organism evidence="4 5">
    <name type="scientific">Kineococcus aurantiacus</name>
    <dbReference type="NCBI Taxonomy" id="37633"/>
    <lineage>
        <taxon>Bacteria</taxon>
        <taxon>Bacillati</taxon>
        <taxon>Actinomycetota</taxon>
        <taxon>Actinomycetes</taxon>
        <taxon>Kineosporiales</taxon>
        <taxon>Kineosporiaceae</taxon>
        <taxon>Kineococcus</taxon>
    </lineage>
</organism>
<keyword evidence="2 4" id="KW-0808">Transferase</keyword>
<dbReference type="PANTHER" id="PTHR46401:SF2">
    <property type="entry name" value="GLYCOSYLTRANSFERASE WBBK-RELATED"/>
    <property type="match status" value="1"/>
</dbReference>
<dbReference type="GO" id="GO:0016757">
    <property type="term" value="F:glycosyltransferase activity"/>
    <property type="evidence" value="ECO:0007669"/>
    <property type="project" value="UniProtKB-KW"/>
</dbReference>
<dbReference type="Pfam" id="PF13692">
    <property type="entry name" value="Glyco_trans_1_4"/>
    <property type="match status" value="1"/>
</dbReference>
<dbReference type="AlphaFoldDB" id="A0A7Y9DPQ1"/>
<keyword evidence="5" id="KW-1185">Reference proteome</keyword>
<dbReference type="EMBL" id="JACCBB010000001">
    <property type="protein sequence ID" value="NYD24437.1"/>
    <property type="molecule type" value="Genomic_DNA"/>
</dbReference>
<sequence>MNRPLTWLMLATHVPASGAGGGIVRYTVGLARALDARPDVEVSVLAEPAARPFFTDLLGDPRRVHVVPAAPTPVRSLAERAGVLPAFHRDVDVVHGTKHLLPRWGRGRRVLTVHDMLPLDRPHEFGTLKRRLLTGPYLASVRQAETVVCVSAATRERLVHHVPSVADRTAVVPLAASPALLSADPVPVPALVGREFAVVVGDPSPRKNLGFLVDLWPEVVRRRPGAVLAVVGPPSWGPTRTGQEHSRLVARGDLAALGFLSDAELRWCYENATVVLCPSLAEGFGLPAAEALALGAPLITSEDPALREVAGPGAVHVPGTDAAGWAEAVVTAFAAPRVPRRAPERVRSWDDVALETLRTVVPTAR</sequence>
<dbReference type="SUPFAM" id="SSF53756">
    <property type="entry name" value="UDP-Glycosyltransferase/glycogen phosphorylase"/>
    <property type="match status" value="1"/>
</dbReference>
<dbReference type="GO" id="GO:0009103">
    <property type="term" value="P:lipopolysaccharide biosynthetic process"/>
    <property type="evidence" value="ECO:0007669"/>
    <property type="project" value="TreeGrafter"/>
</dbReference>
<comment type="caution">
    <text evidence="4">The sequence shown here is derived from an EMBL/GenBank/DDBJ whole genome shotgun (WGS) entry which is preliminary data.</text>
</comment>
<dbReference type="RefSeq" id="WP_218885196.1">
    <property type="nucleotide sequence ID" value="NZ_BAAAGN010000021.1"/>
</dbReference>
<dbReference type="InterPro" id="IPR028098">
    <property type="entry name" value="Glyco_trans_4-like_N"/>
</dbReference>
<reference evidence="4 5" key="1">
    <citation type="submission" date="2020-07" db="EMBL/GenBank/DDBJ databases">
        <title>Sequencing the genomes of 1000 actinobacteria strains.</title>
        <authorList>
            <person name="Klenk H.-P."/>
        </authorList>
    </citation>
    <scope>NUCLEOTIDE SEQUENCE [LARGE SCALE GENOMIC DNA]</scope>
    <source>
        <strain evidence="4 5">DSM 7487</strain>
    </source>
</reference>
<accession>A0A7Y9DPQ1</accession>
<protein>
    <submittedName>
        <fullName evidence="4">Glycosyltransferase involved in cell wall biosynthesis</fullName>
    </submittedName>
</protein>
<dbReference type="CDD" id="cd03809">
    <property type="entry name" value="GT4_MtfB-like"/>
    <property type="match status" value="1"/>
</dbReference>
<evidence type="ECO:0000256" key="2">
    <source>
        <dbReference type="ARBA" id="ARBA00022679"/>
    </source>
</evidence>
<dbReference type="Gene3D" id="3.40.50.2000">
    <property type="entry name" value="Glycogen Phosphorylase B"/>
    <property type="match status" value="2"/>
</dbReference>
<evidence type="ECO:0000313" key="4">
    <source>
        <dbReference type="EMBL" id="NYD24437.1"/>
    </source>
</evidence>
<keyword evidence="1" id="KW-0328">Glycosyltransferase</keyword>